<gene>
    <name evidence="3" type="ORF">SAMN05660649_02796</name>
</gene>
<dbReference type="Pfam" id="PF02579">
    <property type="entry name" value="Nitro_FeMo-Co"/>
    <property type="match status" value="1"/>
</dbReference>
<dbReference type="AlphaFoldDB" id="A0A1I2UXZ4"/>
<feature type="region of interest" description="Disordered" evidence="1">
    <location>
        <begin position="110"/>
        <end position="129"/>
    </location>
</feature>
<dbReference type="Gene3D" id="3.30.420.130">
    <property type="entry name" value="Dinitrogenase iron-molybdenum cofactor biosynthesis domain"/>
    <property type="match status" value="1"/>
</dbReference>
<reference evidence="4" key="1">
    <citation type="submission" date="2016-10" db="EMBL/GenBank/DDBJ databases">
        <authorList>
            <person name="Varghese N."/>
            <person name="Submissions S."/>
        </authorList>
    </citation>
    <scope>NUCLEOTIDE SEQUENCE [LARGE SCALE GENOMIC DNA]</scope>
    <source>
        <strain evidence="4">DSM 17038</strain>
    </source>
</reference>
<accession>A0A1I2UXZ4</accession>
<sequence length="129" mass="13555">MRIAVSSTGYEAAEPAEERLGRCNYFLVFDEAENLLEVLKNDAALSAAEGAGIKSVQTLINHKVDVVLTGRVGPKAMSAIQAGGLAVYTGVFGTVAQSLKSYLKGEMQPLASPNSASHSGMGSQARVRR</sequence>
<evidence type="ECO:0000313" key="4">
    <source>
        <dbReference type="Proteomes" id="UP000199337"/>
    </source>
</evidence>
<dbReference type="CDD" id="cd00851">
    <property type="entry name" value="MTH1175"/>
    <property type="match status" value="1"/>
</dbReference>
<dbReference type="InterPro" id="IPR033913">
    <property type="entry name" value="MTH1175_dom"/>
</dbReference>
<proteinExistence type="predicted"/>
<dbReference type="EMBL" id="FOOX01000010">
    <property type="protein sequence ID" value="SFG81984.1"/>
    <property type="molecule type" value="Genomic_DNA"/>
</dbReference>
<dbReference type="InterPro" id="IPR036105">
    <property type="entry name" value="DiNase_FeMo-co_biosyn_sf"/>
</dbReference>
<dbReference type="RefSeq" id="WP_092471999.1">
    <property type="nucleotide sequence ID" value="NZ_FOOX01000010.1"/>
</dbReference>
<dbReference type="STRING" id="341036.SAMN05660649_02796"/>
<evidence type="ECO:0000256" key="1">
    <source>
        <dbReference type="SAM" id="MobiDB-lite"/>
    </source>
</evidence>
<protein>
    <submittedName>
        <fullName evidence="3">Predicted Fe-Mo cluster-binding protein, NifX family</fullName>
    </submittedName>
</protein>
<dbReference type="OrthoDB" id="9807451at2"/>
<name>A0A1I2UXZ4_9FIRM</name>
<organism evidence="3 4">
    <name type="scientific">Desulfotruncus arcticus DSM 17038</name>
    <dbReference type="NCBI Taxonomy" id="1121424"/>
    <lineage>
        <taxon>Bacteria</taxon>
        <taxon>Bacillati</taxon>
        <taxon>Bacillota</taxon>
        <taxon>Clostridia</taxon>
        <taxon>Eubacteriales</taxon>
        <taxon>Desulfallaceae</taxon>
        <taxon>Desulfotruncus</taxon>
    </lineage>
</organism>
<evidence type="ECO:0000259" key="2">
    <source>
        <dbReference type="Pfam" id="PF02579"/>
    </source>
</evidence>
<keyword evidence="4" id="KW-1185">Reference proteome</keyword>
<dbReference type="InterPro" id="IPR003731">
    <property type="entry name" value="Di-Nase_FeMo-co_biosynth"/>
</dbReference>
<evidence type="ECO:0000313" key="3">
    <source>
        <dbReference type="EMBL" id="SFG81984.1"/>
    </source>
</evidence>
<dbReference type="SUPFAM" id="SSF53146">
    <property type="entry name" value="Nitrogenase accessory factor-like"/>
    <property type="match status" value="1"/>
</dbReference>
<dbReference type="Proteomes" id="UP000199337">
    <property type="component" value="Unassembled WGS sequence"/>
</dbReference>
<feature type="domain" description="Dinitrogenase iron-molybdenum cofactor biosynthesis" evidence="2">
    <location>
        <begin position="17"/>
        <end position="103"/>
    </location>
</feature>
<dbReference type="PANTHER" id="PTHR42983">
    <property type="entry name" value="DINITROGENASE IRON-MOLYBDENUM COFACTOR PROTEIN-RELATED"/>
    <property type="match status" value="1"/>
</dbReference>
<feature type="compositionally biased region" description="Polar residues" evidence="1">
    <location>
        <begin position="111"/>
        <end position="122"/>
    </location>
</feature>
<dbReference type="PANTHER" id="PTHR42983:SF1">
    <property type="entry name" value="IRON-MOLYBDENUM PROTEIN"/>
    <property type="match status" value="1"/>
</dbReference>